<keyword evidence="2" id="KW-1185">Reference proteome</keyword>
<evidence type="ECO:0000313" key="2">
    <source>
        <dbReference type="Proteomes" id="UP000521943"/>
    </source>
</evidence>
<reference evidence="1 2" key="1">
    <citation type="submission" date="2020-07" db="EMBL/GenBank/DDBJ databases">
        <title>Comparative genomics of pyrophilous fungi reveals a link between fire events and developmental genes.</title>
        <authorList>
            <consortium name="DOE Joint Genome Institute"/>
            <person name="Steindorff A.S."/>
            <person name="Carver A."/>
            <person name="Calhoun S."/>
            <person name="Stillman K."/>
            <person name="Liu H."/>
            <person name="Lipzen A."/>
            <person name="Pangilinan J."/>
            <person name="Labutti K."/>
            <person name="Bruns T.D."/>
            <person name="Grigoriev I.V."/>
        </authorList>
    </citation>
    <scope>NUCLEOTIDE SEQUENCE [LARGE SCALE GENOMIC DNA]</scope>
    <source>
        <strain evidence="1 2">CBS 144469</strain>
    </source>
</reference>
<protein>
    <submittedName>
        <fullName evidence="1">Uncharacterized protein</fullName>
    </submittedName>
</protein>
<comment type="caution">
    <text evidence="1">The sequence shown here is derived from an EMBL/GenBank/DDBJ whole genome shotgun (WGS) entry which is preliminary data.</text>
</comment>
<dbReference type="AlphaFoldDB" id="A0A8H6MEE6"/>
<evidence type="ECO:0000313" key="1">
    <source>
        <dbReference type="EMBL" id="KAF6762036.1"/>
    </source>
</evidence>
<gene>
    <name evidence="1" type="ORF">DFP72DRAFT_1061320</name>
</gene>
<proteinExistence type="predicted"/>
<dbReference type="EMBL" id="JACGCI010000008">
    <property type="protein sequence ID" value="KAF6762036.1"/>
    <property type="molecule type" value="Genomic_DNA"/>
</dbReference>
<sequence length="271" mass="30605">MSPSNRDLVQDICGPHRVIRGPGPSPVDWDYLRLSLLEGSSDGFPAPVDNPPFYQPGIYGARSLSNERALLSISHEFEPESPGDHDAVTQLILAHTARLRCIDLSSVEVCNAPSLGDDHLLLKRLSLQRRLMSWEALPLSEGLTDLCLVLDEKIFRFLYIPSLEELLVSLRGLGFLRRLELSRYLSFRPGDRALEEPPTTLPALQEIYLKDSSPQVNNFLECIQIPNVALVDITLLDMHSVRYAPQFFMDPQDLVERWRTIAPIRSFDSSK</sequence>
<organism evidence="1 2">
    <name type="scientific">Ephemerocybe angulata</name>
    <dbReference type="NCBI Taxonomy" id="980116"/>
    <lineage>
        <taxon>Eukaryota</taxon>
        <taxon>Fungi</taxon>
        <taxon>Dikarya</taxon>
        <taxon>Basidiomycota</taxon>
        <taxon>Agaricomycotina</taxon>
        <taxon>Agaricomycetes</taxon>
        <taxon>Agaricomycetidae</taxon>
        <taxon>Agaricales</taxon>
        <taxon>Agaricineae</taxon>
        <taxon>Psathyrellaceae</taxon>
        <taxon>Ephemerocybe</taxon>
    </lineage>
</organism>
<accession>A0A8H6MEE6</accession>
<dbReference type="Proteomes" id="UP000521943">
    <property type="component" value="Unassembled WGS sequence"/>
</dbReference>
<name>A0A8H6MEE6_9AGAR</name>